<dbReference type="Proteomes" id="UP000663868">
    <property type="component" value="Unassembled WGS sequence"/>
</dbReference>
<organism evidence="1 2">
    <name type="scientific">Adineta steineri</name>
    <dbReference type="NCBI Taxonomy" id="433720"/>
    <lineage>
        <taxon>Eukaryota</taxon>
        <taxon>Metazoa</taxon>
        <taxon>Spiralia</taxon>
        <taxon>Gnathifera</taxon>
        <taxon>Rotifera</taxon>
        <taxon>Eurotatoria</taxon>
        <taxon>Bdelloidea</taxon>
        <taxon>Adinetida</taxon>
        <taxon>Adinetidae</taxon>
        <taxon>Adineta</taxon>
    </lineage>
</organism>
<evidence type="ECO:0000313" key="1">
    <source>
        <dbReference type="EMBL" id="CAF4331171.1"/>
    </source>
</evidence>
<proteinExistence type="predicted"/>
<dbReference type="AlphaFoldDB" id="A0A820JTN7"/>
<accession>A0A820JTN7</accession>
<dbReference type="EMBL" id="CAJOBB010016674">
    <property type="protein sequence ID" value="CAF4331171.1"/>
    <property type="molecule type" value="Genomic_DNA"/>
</dbReference>
<comment type="caution">
    <text evidence="1">The sequence shown here is derived from an EMBL/GenBank/DDBJ whole genome shotgun (WGS) entry which is preliminary data.</text>
</comment>
<reference evidence="1" key="1">
    <citation type="submission" date="2021-02" db="EMBL/GenBank/DDBJ databases">
        <authorList>
            <person name="Nowell W R."/>
        </authorList>
    </citation>
    <scope>NUCLEOTIDE SEQUENCE</scope>
</reference>
<sequence length="112" mass="12003">LIPITNGINCVSCVGWSNSGCNDPYDEATSGDLPVPGNTYCLKVVYPSYIERMAGGRSCTPGSGPGNSVRYCCSDQDYYFQMKILIIGAYGTFGSRLSQLLANKSQLTLLIA</sequence>
<gene>
    <name evidence="1" type="ORF">KXQ929_LOCUS47179</name>
</gene>
<protein>
    <submittedName>
        <fullName evidence="1">Uncharacterized protein</fullName>
    </submittedName>
</protein>
<evidence type="ECO:0000313" key="2">
    <source>
        <dbReference type="Proteomes" id="UP000663868"/>
    </source>
</evidence>
<feature type="non-terminal residue" evidence="1">
    <location>
        <position position="112"/>
    </location>
</feature>
<name>A0A820JTN7_9BILA</name>
<feature type="non-terminal residue" evidence="1">
    <location>
        <position position="1"/>
    </location>
</feature>